<dbReference type="FunFam" id="1.10.455.10:FF:000004">
    <property type="entry name" value="28S ribosomal protein S7, mitochondrial"/>
    <property type="match status" value="1"/>
</dbReference>
<dbReference type="Proteomes" id="UP000801492">
    <property type="component" value="Unassembled WGS sequence"/>
</dbReference>
<dbReference type="Gene3D" id="1.10.455.10">
    <property type="entry name" value="Ribosomal protein S7 domain"/>
    <property type="match status" value="1"/>
</dbReference>
<evidence type="ECO:0000256" key="7">
    <source>
        <dbReference type="ARBA" id="ARBA00039306"/>
    </source>
</evidence>
<dbReference type="InterPro" id="IPR036823">
    <property type="entry name" value="Ribosomal_uS7_dom_sf"/>
</dbReference>
<evidence type="ECO:0000256" key="3">
    <source>
        <dbReference type="ARBA" id="ARBA00022946"/>
    </source>
</evidence>
<keyword evidence="4" id="KW-0689">Ribosomal protein</keyword>
<comment type="subcellular location">
    <subcellularLocation>
        <location evidence="1">Mitochondrion</location>
    </subcellularLocation>
</comment>
<dbReference type="GO" id="GO:0044391">
    <property type="term" value="C:ribosomal subunit"/>
    <property type="evidence" value="ECO:0007669"/>
    <property type="project" value="UniProtKB-ARBA"/>
</dbReference>
<comment type="similarity">
    <text evidence="2">Belongs to the universal ribosomal protein uS7 family.</text>
</comment>
<protein>
    <recommendedName>
        <fullName evidence="7">Small ribosomal subunit protein uS7m</fullName>
    </recommendedName>
    <alternativeName>
        <fullName evidence="8">28S ribosomal protein S7, mitochondrial</fullName>
    </alternativeName>
</protein>
<dbReference type="EMBL" id="VTPC01001942">
    <property type="protein sequence ID" value="KAF2900932.1"/>
    <property type="molecule type" value="Genomic_DNA"/>
</dbReference>
<dbReference type="GO" id="GO:0005759">
    <property type="term" value="C:mitochondrial matrix"/>
    <property type="evidence" value="ECO:0007669"/>
    <property type="project" value="UniProtKB-ARBA"/>
</dbReference>
<evidence type="ECO:0000256" key="2">
    <source>
        <dbReference type="ARBA" id="ARBA00007151"/>
    </source>
</evidence>
<dbReference type="InterPro" id="IPR023798">
    <property type="entry name" value="Ribosomal_uS7_dom"/>
</dbReference>
<accession>A0A8K0DCA5</accession>
<evidence type="ECO:0000256" key="6">
    <source>
        <dbReference type="ARBA" id="ARBA00023274"/>
    </source>
</evidence>
<evidence type="ECO:0000256" key="5">
    <source>
        <dbReference type="ARBA" id="ARBA00023128"/>
    </source>
</evidence>
<evidence type="ECO:0000313" key="11">
    <source>
        <dbReference type="Proteomes" id="UP000801492"/>
    </source>
</evidence>
<evidence type="ECO:0000256" key="1">
    <source>
        <dbReference type="ARBA" id="ARBA00004173"/>
    </source>
</evidence>
<name>A0A8K0DCA5_IGNLU</name>
<evidence type="ECO:0000259" key="9">
    <source>
        <dbReference type="Pfam" id="PF00177"/>
    </source>
</evidence>
<dbReference type="SUPFAM" id="SSF47973">
    <property type="entry name" value="Ribosomal protein S7"/>
    <property type="match status" value="1"/>
</dbReference>
<dbReference type="InterPro" id="IPR000235">
    <property type="entry name" value="Ribosomal_uS7"/>
</dbReference>
<organism evidence="10 11">
    <name type="scientific">Ignelater luminosus</name>
    <name type="common">Cucubano</name>
    <name type="synonym">Pyrophorus luminosus</name>
    <dbReference type="NCBI Taxonomy" id="2038154"/>
    <lineage>
        <taxon>Eukaryota</taxon>
        <taxon>Metazoa</taxon>
        <taxon>Ecdysozoa</taxon>
        <taxon>Arthropoda</taxon>
        <taxon>Hexapoda</taxon>
        <taxon>Insecta</taxon>
        <taxon>Pterygota</taxon>
        <taxon>Neoptera</taxon>
        <taxon>Endopterygota</taxon>
        <taxon>Coleoptera</taxon>
        <taxon>Polyphaga</taxon>
        <taxon>Elateriformia</taxon>
        <taxon>Elateroidea</taxon>
        <taxon>Elateridae</taxon>
        <taxon>Agrypninae</taxon>
        <taxon>Pyrophorini</taxon>
        <taxon>Ignelater</taxon>
    </lineage>
</organism>
<evidence type="ECO:0000313" key="10">
    <source>
        <dbReference type="EMBL" id="KAF2900932.1"/>
    </source>
</evidence>
<dbReference type="GO" id="GO:0006412">
    <property type="term" value="P:translation"/>
    <property type="evidence" value="ECO:0007669"/>
    <property type="project" value="InterPro"/>
</dbReference>
<evidence type="ECO:0000256" key="4">
    <source>
        <dbReference type="ARBA" id="ARBA00022980"/>
    </source>
</evidence>
<evidence type="ECO:0000256" key="8">
    <source>
        <dbReference type="ARBA" id="ARBA00041309"/>
    </source>
</evidence>
<gene>
    <name evidence="10" type="ORF">ILUMI_05255</name>
</gene>
<keyword evidence="6" id="KW-0687">Ribonucleoprotein</keyword>
<dbReference type="GO" id="GO:0005743">
    <property type="term" value="C:mitochondrial inner membrane"/>
    <property type="evidence" value="ECO:0007669"/>
    <property type="project" value="UniProtKB-ARBA"/>
</dbReference>
<dbReference type="PIRSF" id="PIRSF002122">
    <property type="entry name" value="RPS7p_RPS7a_RPS5e_RPS7o"/>
    <property type="match status" value="1"/>
</dbReference>
<dbReference type="Pfam" id="PF00177">
    <property type="entry name" value="Ribosomal_S7"/>
    <property type="match status" value="1"/>
</dbReference>
<dbReference type="OrthoDB" id="9972728at2759"/>
<dbReference type="PANTHER" id="PTHR11205">
    <property type="entry name" value="RIBOSOMAL PROTEIN S7"/>
    <property type="match status" value="1"/>
</dbReference>
<keyword evidence="11" id="KW-1185">Reference proteome</keyword>
<keyword evidence="5" id="KW-0496">Mitochondrion</keyword>
<keyword evidence="3" id="KW-0809">Transit peptide</keyword>
<proteinExistence type="inferred from homology"/>
<reference evidence="10" key="1">
    <citation type="submission" date="2019-08" db="EMBL/GenBank/DDBJ databases">
        <title>The genome of the North American firefly Photinus pyralis.</title>
        <authorList>
            <consortium name="Photinus pyralis genome working group"/>
            <person name="Fallon T.R."/>
            <person name="Sander Lower S.E."/>
            <person name="Weng J.-K."/>
        </authorList>
    </citation>
    <scope>NUCLEOTIDE SEQUENCE</scope>
    <source>
        <strain evidence="10">TRF0915ILg1</strain>
        <tissue evidence="10">Whole body</tissue>
    </source>
</reference>
<sequence>MAAIKTLLNKYQVLATKTPLFSAFIQRNGMSQYPSYYIKPIYKKETQEEMYKSGEVQKMTHIPTRAALNDQTCSVFHDELLTLFVNYVMKDGLKVLTRELVEKSLENIKRIQLEKYHKAKTEEEKQNIELNPKVIFHKAVENCKPLLQLTPVKRGGVTYQVPVPVTDKRSQFMSMKWLIEAGREKERTVKFPEKLAYELIDAANNTGRVIKKKHELHKLCEANRAYAHYRWS</sequence>
<dbReference type="AlphaFoldDB" id="A0A8K0DCA5"/>
<comment type="caution">
    <text evidence="10">The sequence shown here is derived from an EMBL/GenBank/DDBJ whole genome shotgun (WGS) entry which is preliminary data.</text>
</comment>
<dbReference type="CDD" id="cd14870">
    <property type="entry name" value="uS7_Mitochondria_Mammalian"/>
    <property type="match status" value="1"/>
</dbReference>
<feature type="domain" description="Small ribosomal subunit protein uS7" evidence="9">
    <location>
        <begin position="61"/>
        <end position="224"/>
    </location>
</feature>